<feature type="coiled-coil region" evidence="1">
    <location>
        <begin position="64"/>
        <end position="91"/>
    </location>
</feature>
<protein>
    <recommendedName>
        <fullName evidence="6">Cell division protein FtsL</fullName>
    </recommendedName>
</protein>
<dbReference type="Proteomes" id="UP000324288">
    <property type="component" value="Chromosome"/>
</dbReference>
<evidence type="ECO:0000256" key="2">
    <source>
        <dbReference type="SAM" id="MobiDB-lite"/>
    </source>
</evidence>
<evidence type="ECO:0000256" key="1">
    <source>
        <dbReference type="SAM" id="Coils"/>
    </source>
</evidence>
<evidence type="ECO:0000313" key="5">
    <source>
        <dbReference type="Proteomes" id="UP000324288"/>
    </source>
</evidence>
<reference evidence="4 5" key="1">
    <citation type="submission" date="2019-04" db="EMBL/GenBank/DDBJ databases">
        <authorList>
            <person name="Seth-Smith MB H."/>
            <person name="Seth-Smith H."/>
        </authorList>
    </citation>
    <scope>NUCLEOTIDE SEQUENCE [LARGE SCALE GENOMIC DNA]</scope>
    <source>
        <strain evidence="4">USB-603019</strain>
    </source>
</reference>
<evidence type="ECO:0008006" key="6">
    <source>
        <dbReference type="Google" id="ProtNLM"/>
    </source>
</evidence>
<evidence type="ECO:0000313" key="4">
    <source>
        <dbReference type="EMBL" id="VHO00009.1"/>
    </source>
</evidence>
<dbReference type="Pfam" id="PF04977">
    <property type="entry name" value="DivIC"/>
    <property type="match status" value="1"/>
</dbReference>
<evidence type="ECO:0000256" key="3">
    <source>
        <dbReference type="SAM" id="Phobius"/>
    </source>
</evidence>
<dbReference type="AlphaFoldDB" id="A0A5E3ZVQ7"/>
<proteinExistence type="predicted"/>
<dbReference type="InterPro" id="IPR007060">
    <property type="entry name" value="FtsL/DivIC"/>
</dbReference>
<dbReference type="EMBL" id="LR584267">
    <property type="protein sequence ID" value="VHO00009.1"/>
    <property type="molecule type" value="Genomic_DNA"/>
</dbReference>
<keyword evidence="3" id="KW-0812">Transmembrane</keyword>
<feature type="region of interest" description="Disordered" evidence="2">
    <location>
        <begin position="1"/>
        <end position="21"/>
    </location>
</feature>
<keyword evidence="1" id="KW-0175">Coiled coil</keyword>
<organism evidence="4 5">
    <name type="scientific">Lawsonella clevelandensis</name>
    <dbReference type="NCBI Taxonomy" id="1528099"/>
    <lineage>
        <taxon>Bacteria</taxon>
        <taxon>Bacillati</taxon>
        <taxon>Actinomycetota</taxon>
        <taxon>Actinomycetes</taxon>
        <taxon>Mycobacteriales</taxon>
        <taxon>Lawsonellaceae</taxon>
        <taxon>Lawsonella</taxon>
    </lineage>
</organism>
<accession>A0A5E3ZVQ7</accession>
<feature type="transmembrane region" description="Helical" evidence="3">
    <location>
        <begin position="41"/>
        <end position="61"/>
    </location>
</feature>
<sequence length="169" mass="19263">MVRESHTSPTGGSRRPRPVTGSNARYDVYLQKWRNSRLNPARSIVVIVVAIVLAISLATPLRTYYQQRTEKEALQAENAQLVKEIKRKEEQLAVQNDPKMIEEQARQRLLLIPRGETGFRVILPGKKQDDNVQQHVDNVPSLSLNGGGPWYRDLWRSISVPDPNQKTTQ</sequence>
<keyword evidence="3" id="KW-1133">Transmembrane helix</keyword>
<gene>
    <name evidence="4" type="ORF">LC603019_00409</name>
</gene>
<keyword evidence="3" id="KW-0472">Membrane</keyword>
<keyword evidence="5" id="KW-1185">Reference proteome</keyword>
<name>A0A5E3ZVQ7_9ACTN</name>
<dbReference type="RefSeq" id="WP_148417477.1">
    <property type="nucleotide sequence ID" value="NZ_CAMJVL010000001.1"/>
</dbReference>